<protein>
    <submittedName>
        <fullName evidence="1">Uncharacterized protein</fullName>
    </submittedName>
</protein>
<dbReference type="Proteomes" id="UP000054742">
    <property type="component" value="Unassembled WGS sequence"/>
</dbReference>
<dbReference type="RefSeq" id="WP_058440931.1">
    <property type="nucleotide sequence ID" value="NZ_CAAAHU010000010.1"/>
</dbReference>
<proteinExistence type="predicted"/>
<sequence length="1286" mass="143780">MSPIVFFTDPGKDGDDLIATIHVILQAKAAGIIPADTPIKLVTTDEIPCDEKGIQNPEGQYGLRALYLNMQLAKLKQQFPTLANALPEIIAGPQTTYYQYNPEKNAFYNEDSKSLAFYPAEEVNKYYAEQACDKPSCLLSPKENAAAWIEKLQESTKEGAKLVSIAAFDAVNDFIVQIPVEDLNKFSVITMGYNKPYSKSEYEQKINDLNSLPYNARSTNPNNALEIIKNLIKMRNTNIVSGTTRSLPKYDKNSWLASFMEIISRAYPIYTEQFSGTIAEENLNTPTLLSGMVEFIKHSKYQAFWPHDVVASLMLMIELGQWEKFDLGQLKTEMLFTGIEKIPANQLRLRLVEGKTGVLIDSSVANEDKDVVIGTETQSFVFGKELDAIFFTSLLHFLAIEALPKEQKEQAAALQAQYKKILTLKAQLFEMKQDAKEESVEVLKLEQQIKSAWAVTSLMELQKQLALLAAEDKLLSDDTLYILGEENPNFSLTGFTVKQAQGFQKLIDGLVSWSETCDPSLLDENLLKWIRDLAESMQQMKFELTDSMVDNLVKTLAQVSSEKQLTPLTTTLMSELRKTALFTARGSKLLEENGKLGIEFKRTGNSMLYAIAVLSGHLSNPFPTGILGMTEQYKALISLKDQSPAYQQAFLYHLAIHDAGKGDTIKEAVKVNEEGIYFILIDKNYYRLDTTAKTISQTGKEEFNLAKAHVDHDNALEAYSIVGAKIMNCSPTEFLLWGGVPTEAVDKQAIELCDELITLCNEINIAQIVQGEIPFIVVKKGLDLFFEAYKKDPKKAELVFAHHCYDIFGGVPRDSFASINAGRSPEIHLKINLLYETLIAVAEENIGSLSSREAYHRYRQKLATAIPEITQAAEKQSKEETLAKTRLAQMLRCHLFKTVTNPETKQLTIAEGGNYDARTLLFVKSIETAFAQLSKPEQEKLVELLNRNVGVTGKPAIMVMYAPKLLLTATTGSELAAKDPVDQQVIADCLTPILDLYAKLYALQASKSATYGVIDVNNLAQIIEKVFLWYQKTDITQKKAFANLLFTLQEKGLDKDFLAKLGDAKALKDETLQLAKLKEVLETTDLPFEVSAESGFIAKAETSTKTVDEKSTSEETKSGLDTKEKTLALITVEPPKPTAVEQIIAAVTQGQDKREKNDILVSKLKEESKLTVNELIELYNEVQKIKGLNEHRNPRLDTFFGLNNTTTWRHTLQEFRTIALDALFKEVESHEDLDEKLAILENAKGLPLFKDHRNNFVITGAWGRTTAVRMIDEKIADLNSLKPALA</sequence>
<name>A0A0W0SSE7_9GAMM</name>
<organism evidence="1 2">
    <name type="scientific">Legionella brunensis</name>
    <dbReference type="NCBI Taxonomy" id="29422"/>
    <lineage>
        <taxon>Bacteria</taxon>
        <taxon>Pseudomonadati</taxon>
        <taxon>Pseudomonadota</taxon>
        <taxon>Gammaproteobacteria</taxon>
        <taxon>Legionellales</taxon>
        <taxon>Legionellaceae</taxon>
        <taxon>Legionella</taxon>
    </lineage>
</organism>
<dbReference type="OrthoDB" id="5630685at2"/>
<dbReference type="STRING" id="29422.Lbru_0832"/>
<keyword evidence="2" id="KW-1185">Reference proteome</keyword>
<evidence type="ECO:0000313" key="2">
    <source>
        <dbReference type="Proteomes" id="UP000054742"/>
    </source>
</evidence>
<evidence type="ECO:0000313" key="1">
    <source>
        <dbReference type="EMBL" id="KTC86338.1"/>
    </source>
</evidence>
<reference evidence="1 2" key="1">
    <citation type="submission" date="2015-11" db="EMBL/GenBank/DDBJ databases">
        <title>Genomic analysis of 38 Legionella species identifies large and diverse effector repertoires.</title>
        <authorList>
            <person name="Burstein D."/>
            <person name="Amaro F."/>
            <person name="Zusman T."/>
            <person name="Lifshitz Z."/>
            <person name="Cohen O."/>
            <person name="Gilbert J.A."/>
            <person name="Pupko T."/>
            <person name="Shuman H.A."/>
            <person name="Segal G."/>
        </authorList>
    </citation>
    <scope>NUCLEOTIDE SEQUENCE [LARGE SCALE GENOMIC DNA]</scope>
    <source>
        <strain evidence="1 2">ATCC 43878</strain>
    </source>
</reference>
<gene>
    <name evidence="1" type="ORF">Lbru_0832</name>
</gene>
<accession>A0A0W0SSE7</accession>
<dbReference type="PATRIC" id="fig|29422.6.peg.872"/>
<dbReference type="EMBL" id="LNXV01000005">
    <property type="protein sequence ID" value="KTC86338.1"/>
    <property type="molecule type" value="Genomic_DNA"/>
</dbReference>
<comment type="caution">
    <text evidence="1">The sequence shown here is derived from an EMBL/GenBank/DDBJ whole genome shotgun (WGS) entry which is preliminary data.</text>
</comment>